<dbReference type="InterPro" id="IPR036662">
    <property type="entry name" value="PTS_EIIA_man-typ_sf"/>
</dbReference>
<dbReference type="InterPro" id="IPR004701">
    <property type="entry name" value="PTS_EIIA_man-typ"/>
</dbReference>
<name>A0A5A5U1E9_LEUCI</name>
<proteinExistence type="predicted"/>
<dbReference type="Gene3D" id="3.40.50.510">
    <property type="entry name" value="Phosphotransferase system, mannose-type IIA component"/>
    <property type="match status" value="1"/>
</dbReference>
<gene>
    <name evidence="3" type="ORF">LCIT_09670</name>
</gene>
<accession>A0A5A5U1E9</accession>
<protein>
    <submittedName>
        <fullName evidence="3">PTS fructose transporter subunit IIA</fullName>
    </submittedName>
</protein>
<dbReference type="Pfam" id="PF03610">
    <property type="entry name" value="EIIA-man"/>
    <property type="match status" value="1"/>
</dbReference>
<evidence type="ECO:0000256" key="1">
    <source>
        <dbReference type="ARBA" id="ARBA00022679"/>
    </source>
</evidence>
<dbReference type="OMA" id="NFPMALN"/>
<dbReference type="GO" id="GO:0009401">
    <property type="term" value="P:phosphoenolpyruvate-dependent sugar phosphotransferase system"/>
    <property type="evidence" value="ECO:0007669"/>
    <property type="project" value="InterPro"/>
</dbReference>
<dbReference type="InterPro" id="IPR051471">
    <property type="entry name" value="Bacterial_PTS_sugar_comp"/>
</dbReference>
<sequence length="143" mass="15400">MNYLILVSHGQFSEGLRDALSMFIGDDIEQVRAIGLKSGEDTTNFGSRFKSLLSDIAPDDGLIVLGDIIGGSPLTTVTDILNQQQRLSETIVLGGMNFPMALNAAILKNTMSGDDLVSAVLHEATTAVKQFELIEADEDEDEI</sequence>
<dbReference type="PANTHER" id="PTHR33799:SF1">
    <property type="entry name" value="PTS SYSTEM MANNOSE-SPECIFIC EIIAB COMPONENT-RELATED"/>
    <property type="match status" value="1"/>
</dbReference>
<reference evidence="3 4" key="1">
    <citation type="submission" date="2019-04" db="EMBL/GenBank/DDBJ databases">
        <title>A pseudo-fructophilic Leuconostoc citreum strain F192-5 isolated from peel of satsuma mandarin: the first report for isolation and characterization of strain-dependent fructophilic-like characteristics.</title>
        <authorList>
            <person name="Maeno S."/>
            <person name="Tanizawa Y."/>
            <person name="Kajikawa A."/>
            <person name="Kanesaki Y."/>
            <person name="Kubota E."/>
            <person name="Arita M."/>
            <person name="Leon D."/>
            <person name="Endo A."/>
        </authorList>
    </citation>
    <scope>NUCLEOTIDE SEQUENCE [LARGE SCALE GENOMIC DNA]</scope>
    <source>
        <strain evidence="3 4">F192-5</strain>
    </source>
</reference>
<dbReference type="GeneID" id="61102340"/>
<organism evidence="3 4">
    <name type="scientific">Leuconostoc citreum</name>
    <dbReference type="NCBI Taxonomy" id="33964"/>
    <lineage>
        <taxon>Bacteria</taxon>
        <taxon>Bacillati</taxon>
        <taxon>Bacillota</taxon>
        <taxon>Bacilli</taxon>
        <taxon>Lactobacillales</taxon>
        <taxon>Lactobacillaceae</taxon>
        <taxon>Leuconostoc</taxon>
    </lineage>
</organism>
<feature type="domain" description="PTS EIIA type-4" evidence="2">
    <location>
        <begin position="1"/>
        <end position="128"/>
    </location>
</feature>
<dbReference type="PROSITE" id="PS51096">
    <property type="entry name" value="PTS_EIIA_TYPE_4"/>
    <property type="match status" value="1"/>
</dbReference>
<dbReference type="GO" id="GO:0016740">
    <property type="term" value="F:transferase activity"/>
    <property type="evidence" value="ECO:0007669"/>
    <property type="project" value="UniProtKB-KW"/>
</dbReference>
<comment type="caution">
    <text evidence="3">The sequence shown here is derived from an EMBL/GenBank/DDBJ whole genome shotgun (WGS) entry which is preliminary data.</text>
</comment>
<dbReference type="Proteomes" id="UP000323274">
    <property type="component" value="Unassembled WGS sequence"/>
</dbReference>
<dbReference type="PANTHER" id="PTHR33799">
    <property type="entry name" value="PTS PERMEASE-RELATED-RELATED"/>
    <property type="match status" value="1"/>
</dbReference>
<evidence type="ECO:0000313" key="4">
    <source>
        <dbReference type="Proteomes" id="UP000323274"/>
    </source>
</evidence>
<evidence type="ECO:0000313" key="3">
    <source>
        <dbReference type="EMBL" id="GDZ83725.1"/>
    </source>
</evidence>
<dbReference type="EMBL" id="BJJW01000006">
    <property type="protein sequence ID" value="GDZ83725.1"/>
    <property type="molecule type" value="Genomic_DNA"/>
</dbReference>
<evidence type="ECO:0000259" key="2">
    <source>
        <dbReference type="PROSITE" id="PS51096"/>
    </source>
</evidence>
<dbReference type="SUPFAM" id="SSF53062">
    <property type="entry name" value="PTS system fructose IIA component-like"/>
    <property type="match status" value="1"/>
</dbReference>
<dbReference type="AlphaFoldDB" id="A0A5A5U1E9"/>
<dbReference type="GO" id="GO:0016020">
    <property type="term" value="C:membrane"/>
    <property type="evidence" value="ECO:0007669"/>
    <property type="project" value="InterPro"/>
</dbReference>
<keyword evidence="1" id="KW-0808">Transferase</keyword>
<dbReference type="RefSeq" id="WP_004904015.1">
    <property type="nucleotide sequence ID" value="NZ_BJJW01000006.1"/>
</dbReference>